<protein>
    <submittedName>
        <fullName evidence="7">TetR family transcriptional regulator</fullName>
    </submittedName>
</protein>
<keyword evidence="8" id="KW-1185">Reference proteome</keyword>
<evidence type="ECO:0000256" key="2">
    <source>
        <dbReference type="ARBA" id="ARBA00023125"/>
    </source>
</evidence>
<evidence type="ECO:0000313" key="8">
    <source>
        <dbReference type="Proteomes" id="UP000243528"/>
    </source>
</evidence>
<dbReference type="RefSeq" id="WP_106538099.1">
    <property type="nucleotide sequence ID" value="NZ_PYGE01000011.1"/>
</dbReference>
<evidence type="ECO:0000259" key="6">
    <source>
        <dbReference type="PROSITE" id="PS50977"/>
    </source>
</evidence>
<dbReference type="GO" id="GO:0003700">
    <property type="term" value="F:DNA-binding transcription factor activity"/>
    <property type="evidence" value="ECO:0007669"/>
    <property type="project" value="TreeGrafter"/>
</dbReference>
<dbReference type="PROSITE" id="PS50977">
    <property type="entry name" value="HTH_TETR_2"/>
    <property type="match status" value="1"/>
</dbReference>
<dbReference type="PANTHER" id="PTHR30055:SF151">
    <property type="entry name" value="TRANSCRIPTIONAL REGULATORY PROTEIN"/>
    <property type="match status" value="1"/>
</dbReference>
<dbReference type="OrthoDB" id="2570341at2"/>
<dbReference type="Gene3D" id="1.10.357.10">
    <property type="entry name" value="Tetracycline Repressor, domain 2"/>
    <property type="match status" value="1"/>
</dbReference>
<dbReference type="EMBL" id="PYGE01000011">
    <property type="protein sequence ID" value="PSL02083.1"/>
    <property type="molecule type" value="Genomic_DNA"/>
</dbReference>
<dbReference type="Proteomes" id="UP000243528">
    <property type="component" value="Unassembled WGS sequence"/>
</dbReference>
<dbReference type="Pfam" id="PF00440">
    <property type="entry name" value="TetR_N"/>
    <property type="match status" value="1"/>
</dbReference>
<accession>A0A2P8DY17</accession>
<evidence type="ECO:0000256" key="4">
    <source>
        <dbReference type="PROSITE-ProRule" id="PRU00335"/>
    </source>
</evidence>
<proteinExistence type="predicted"/>
<dbReference type="InterPro" id="IPR036271">
    <property type="entry name" value="Tet_transcr_reg_TetR-rel_C_sf"/>
</dbReference>
<evidence type="ECO:0000256" key="5">
    <source>
        <dbReference type="SAM" id="MobiDB-lite"/>
    </source>
</evidence>
<name>A0A2P8DY17_9ACTN</name>
<feature type="DNA-binding region" description="H-T-H motif" evidence="4">
    <location>
        <begin position="60"/>
        <end position="79"/>
    </location>
</feature>
<dbReference type="InterPro" id="IPR001647">
    <property type="entry name" value="HTH_TetR"/>
</dbReference>
<organism evidence="7 8">
    <name type="scientific">Haloactinopolyspora alba</name>
    <dbReference type="NCBI Taxonomy" id="648780"/>
    <lineage>
        <taxon>Bacteria</taxon>
        <taxon>Bacillati</taxon>
        <taxon>Actinomycetota</taxon>
        <taxon>Actinomycetes</taxon>
        <taxon>Jiangellales</taxon>
        <taxon>Jiangellaceae</taxon>
        <taxon>Haloactinopolyspora</taxon>
    </lineage>
</organism>
<reference evidence="7 8" key="1">
    <citation type="submission" date="2018-03" db="EMBL/GenBank/DDBJ databases">
        <title>Genomic Encyclopedia of Archaeal and Bacterial Type Strains, Phase II (KMG-II): from individual species to whole genera.</title>
        <authorList>
            <person name="Goeker M."/>
        </authorList>
    </citation>
    <scope>NUCLEOTIDE SEQUENCE [LARGE SCALE GENOMIC DNA]</scope>
    <source>
        <strain evidence="7 8">DSM 45211</strain>
    </source>
</reference>
<dbReference type="InterPro" id="IPR004111">
    <property type="entry name" value="Repressor_TetR_C"/>
</dbReference>
<keyword evidence="2 4" id="KW-0238">DNA-binding</keyword>
<feature type="region of interest" description="Disordered" evidence="5">
    <location>
        <begin position="185"/>
        <end position="206"/>
    </location>
</feature>
<dbReference type="PANTHER" id="PTHR30055">
    <property type="entry name" value="HTH-TYPE TRANSCRIPTIONAL REGULATOR RUTR"/>
    <property type="match status" value="1"/>
</dbReference>
<dbReference type="GO" id="GO:0000976">
    <property type="term" value="F:transcription cis-regulatory region binding"/>
    <property type="evidence" value="ECO:0007669"/>
    <property type="project" value="TreeGrafter"/>
</dbReference>
<comment type="caution">
    <text evidence="7">The sequence shown here is derived from an EMBL/GenBank/DDBJ whole genome shotgun (WGS) entry which is preliminary data.</text>
</comment>
<dbReference type="SUPFAM" id="SSF46689">
    <property type="entry name" value="Homeodomain-like"/>
    <property type="match status" value="1"/>
</dbReference>
<dbReference type="SUPFAM" id="SSF48498">
    <property type="entry name" value="Tetracyclin repressor-like, C-terminal domain"/>
    <property type="match status" value="1"/>
</dbReference>
<gene>
    <name evidence="7" type="ORF">CLV30_11138</name>
</gene>
<keyword evidence="3" id="KW-0804">Transcription</keyword>
<keyword evidence="1" id="KW-0805">Transcription regulation</keyword>
<dbReference type="Pfam" id="PF02909">
    <property type="entry name" value="TetR_C_1"/>
    <property type="match status" value="1"/>
</dbReference>
<sequence length="268" mass="28468">MTTDGHAAGTDRLMAVLWGRERPPRATTGPRLGRRPALTIDDVVVAGVDLADAEGLDSLSMSRLARRLRVGTMTLYTYVGSKAELVALMVDEVLAERALPGADEPRPAGWRTRLELYAERTRGMFGAHRWLHSGASVQPPLGPGLTDGKEYLLSALDGTGLTARRRNAVAGAVAFFVDAAAASESSSPDATASPSDDGGDGDGWWQDAFDPARYPATVDVWRHGGFDVPADNLAEFSFAFGFARLLDGIEATMMTRRPGTAEPAPVAG</sequence>
<dbReference type="GO" id="GO:0045892">
    <property type="term" value="P:negative regulation of DNA-templated transcription"/>
    <property type="evidence" value="ECO:0007669"/>
    <property type="project" value="InterPro"/>
</dbReference>
<feature type="domain" description="HTH tetR-type" evidence="6">
    <location>
        <begin position="37"/>
        <end position="97"/>
    </location>
</feature>
<dbReference type="InterPro" id="IPR050109">
    <property type="entry name" value="HTH-type_TetR-like_transc_reg"/>
</dbReference>
<evidence type="ECO:0000256" key="3">
    <source>
        <dbReference type="ARBA" id="ARBA00023163"/>
    </source>
</evidence>
<evidence type="ECO:0000313" key="7">
    <source>
        <dbReference type="EMBL" id="PSL02083.1"/>
    </source>
</evidence>
<dbReference type="InterPro" id="IPR009057">
    <property type="entry name" value="Homeodomain-like_sf"/>
</dbReference>
<evidence type="ECO:0000256" key="1">
    <source>
        <dbReference type="ARBA" id="ARBA00023015"/>
    </source>
</evidence>
<feature type="compositionally biased region" description="Low complexity" evidence="5">
    <location>
        <begin position="185"/>
        <end position="196"/>
    </location>
</feature>
<dbReference type="AlphaFoldDB" id="A0A2P8DY17"/>